<dbReference type="RefSeq" id="WP_261405398.1">
    <property type="nucleotide sequence ID" value="NZ_CP081869.1"/>
</dbReference>
<dbReference type="EMBL" id="CP081869">
    <property type="protein sequence ID" value="QZO02018.1"/>
    <property type="molecule type" value="Genomic_DNA"/>
</dbReference>
<dbReference type="KEGG" id="cmet:K6K41_12435"/>
<reference evidence="1" key="1">
    <citation type="submission" date="2021-08" db="EMBL/GenBank/DDBJ databases">
        <authorList>
            <person name="Zhang H."/>
            <person name="Xu M."/>
            <person name="Yu Z."/>
            <person name="Yang L."/>
            <person name="Cai Y."/>
        </authorList>
    </citation>
    <scope>NUCLEOTIDE SEQUENCE</scope>
    <source>
        <strain evidence="1">CHL1</strain>
    </source>
</reference>
<sequence>MSNHVFTIMALDELTLGMAGLRALADRRADGDATPALFLRAERSGVSELIEALVAGVTDCVRKPVRAEHVAAKLLDLATSRPRSPRS</sequence>
<evidence type="ECO:0008006" key="3">
    <source>
        <dbReference type="Google" id="ProtNLM"/>
    </source>
</evidence>
<dbReference type="SUPFAM" id="SSF52172">
    <property type="entry name" value="CheY-like"/>
    <property type="match status" value="1"/>
</dbReference>
<evidence type="ECO:0000313" key="1">
    <source>
        <dbReference type="EMBL" id="QZO02018.1"/>
    </source>
</evidence>
<proteinExistence type="predicted"/>
<dbReference type="AlphaFoldDB" id="A0A9E6RBZ8"/>
<dbReference type="Proteomes" id="UP000825701">
    <property type="component" value="Chromosome"/>
</dbReference>
<accession>A0A9E6RBZ8</accession>
<organism evidence="1 2">
    <name type="scientific">Chenggangzhangella methanolivorans</name>
    <dbReference type="NCBI Taxonomy" id="1437009"/>
    <lineage>
        <taxon>Bacteria</taxon>
        <taxon>Pseudomonadati</taxon>
        <taxon>Pseudomonadota</taxon>
        <taxon>Alphaproteobacteria</taxon>
        <taxon>Hyphomicrobiales</taxon>
        <taxon>Methylopilaceae</taxon>
        <taxon>Chenggangzhangella</taxon>
    </lineage>
</organism>
<dbReference type="InterPro" id="IPR011006">
    <property type="entry name" value="CheY-like_superfamily"/>
</dbReference>
<protein>
    <recommendedName>
        <fullName evidence="3">Response regulatory domain-containing protein</fullName>
    </recommendedName>
</protein>
<dbReference type="Gene3D" id="3.40.50.2300">
    <property type="match status" value="1"/>
</dbReference>
<keyword evidence="2" id="KW-1185">Reference proteome</keyword>
<gene>
    <name evidence="1" type="ORF">K6K41_12435</name>
</gene>
<evidence type="ECO:0000313" key="2">
    <source>
        <dbReference type="Proteomes" id="UP000825701"/>
    </source>
</evidence>
<name>A0A9E6RBZ8_9HYPH</name>